<proteinExistence type="predicted"/>
<reference evidence="1 2" key="1">
    <citation type="submission" date="2017-06" db="EMBL/GenBank/DDBJ databases">
        <authorList>
            <person name="Kim H.J."/>
            <person name="Triplett B.A."/>
        </authorList>
    </citation>
    <scope>NUCLEOTIDE SEQUENCE [LARGE SCALE GENOMIC DNA]</scope>
    <source>
        <strain evidence="1 2">SCA</strain>
    </source>
</reference>
<gene>
    <name evidence="1" type="ORF">SAMN05446037_1002111</name>
</gene>
<accession>A0A239AKS2</accession>
<organism evidence="1 2">
    <name type="scientific">Anaerovirgula multivorans</name>
    <dbReference type="NCBI Taxonomy" id="312168"/>
    <lineage>
        <taxon>Bacteria</taxon>
        <taxon>Bacillati</taxon>
        <taxon>Bacillota</taxon>
        <taxon>Clostridia</taxon>
        <taxon>Peptostreptococcales</taxon>
        <taxon>Natronincolaceae</taxon>
        <taxon>Anaerovirgula</taxon>
    </lineage>
</organism>
<sequence>MELRIIPGTKTIEEHLAIFMANEIDRKISDLPHQVQKNIYKNVLKELEKDVREEE</sequence>
<keyword evidence="2" id="KW-1185">Reference proteome</keyword>
<dbReference type="EMBL" id="FZOJ01000002">
    <property type="protein sequence ID" value="SNR96139.1"/>
    <property type="molecule type" value="Genomic_DNA"/>
</dbReference>
<name>A0A239AKS2_9FIRM</name>
<protein>
    <submittedName>
        <fullName evidence="1">Uncharacterized protein</fullName>
    </submittedName>
</protein>
<evidence type="ECO:0000313" key="2">
    <source>
        <dbReference type="Proteomes" id="UP000198304"/>
    </source>
</evidence>
<dbReference type="AlphaFoldDB" id="A0A239AKS2"/>
<dbReference type="Proteomes" id="UP000198304">
    <property type="component" value="Unassembled WGS sequence"/>
</dbReference>
<evidence type="ECO:0000313" key="1">
    <source>
        <dbReference type="EMBL" id="SNR96139.1"/>
    </source>
</evidence>
<dbReference type="RefSeq" id="WP_176431156.1">
    <property type="nucleotide sequence ID" value="NZ_FZOJ01000002.1"/>
</dbReference>